<reference evidence="2" key="1">
    <citation type="submission" date="2020-08" db="EMBL/GenBank/DDBJ databases">
        <title>Genome public.</title>
        <authorList>
            <person name="Liu C."/>
            <person name="Sun Q."/>
        </authorList>
    </citation>
    <scope>NUCLEOTIDE SEQUENCE</scope>
    <source>
        <strain evidence="2">NSJ-51</strain>
    </source>
</reference>
<dbReference type="Pfam" id="PF16510">
    <property type="entry name" value="P22_portal"/>
    <property type="match status" value="1"/>
</dbReference>
<comment type="caution">
    <text evidence="2">The sequence shown here is derived from an EMBL/GenBank/DDBJ whole genome shotgun (WGS) entry which is preliminary data.</text>
</comment>
<evidence type="ECO:0000313" key="2">
    <source>
        <dbReference type="EMBL" id="MBC5735127.1"/>
    </source>
</evidence>
<organism evidence="2 3">
    <name type="scientific">Lawsonibacter hominis</name>
    <dbReference type="NCBI Taxonomy" id="2763053"/>
    <lineage>
        <taxon>Bacteria</taxon>
        <taxon>Bacillati</taxon>
        <taxon>Bacillota</taxon>
        <taxon>Clostridia</taxon>
        <taxon>Eubacteriales</taxon>
        <taxon>Oscillospiraceae</taxon>
        <taxon>Lawsonibacter</taxon>
    </lineage>
</organism>
<protein>
    <recommendedName>
        <fullName evidence="4">Portal protein</fullName>
    </recommendedName>
</protein>
<evidence type="ECO:0000313" key="3">
    <source>
        <dbReference type="Proteomes" id="UP000661435"/>
    </source>
</evidence>
<proteinExistence type="predicted"/>
<sequence length="561" mass="62350">MGPKKVDPARVWKEYEKGIDFKTQLNLYDTVENNENFYIGKQWEGVVSNGLPTPVFDFIRRIVLFLVASVATDNLKLAASPLPSSGQTASGDVERVCRIINAQFEALFEQNKIGRTVRGFMRNAAVDGDGCIYSWFDPEVVTGQAAQGAIRVQLLENTRVIFGNPNDREVQSQPYLLLSRRELLEDVRREAEANGQDPEAVKPDNDEANDRFDAMTDGKVTTLMRLWKDRGSGTVRAVKTVRDAVVRPEWDTGQKRYPIVWLSWDAVRNCYHGQAAVTGLIPNQIFVNKMFAMTYLSQMTTAYPKILYDKSRVDKWDSRVGAAIPVNPGDRGLNDVAKVMDPAVISPQVSQFIDLTISTTKECMGATDAALGNVKPDNTSAIIALQKSSSVPMEMVKQDLYQALEDLGLIWLDLMRVYYGTRYVELPPTQAEEQAMAELGIARGAAEQPQLFDFSGQLEALPLSLKLDVGASAYWSEIAQVNTLDNLLMADKITIEQYLERMPNGYIAKQLELLDELRQARQMGMAPSGGAPGPMTGEGEAYDPALQAGHSILNRKMQQAF</sequence>
<feature type="compositionally biased region" description="Basic and acidic residues" evidence="1">
    <location>
        <begin position="199"/>
        <end position="212"/>
    </location>
</feature>
<dbReference type="RefSeq" id="WP_186908915.1">
    <property type="nucleotide sequence ID" value="NZ_JACOPP010000038.1"/>
</dbReference>
<name>A0A8J6J2L8_9FIRM</name>
<evidence type="ECO:0000256" key="1">
    <source>
        <dbReference type="SAM" id="MobiDB-lite"/>
    </source>
</evidence>
<gene>
    <name evidence="2" type="ORF">H8S57_15560</name>
</gene>
<dbReference type="EMBL" id="JACOPP010000038">
    <property type="protein sequence ID" value="MBC5735127.1"/>
    <property type="molecule type" value="Genomic_DNA"/>
</dbReference>
<evidence type="ECO:0008006" key="4">
    <source>
        <dbReference type="Google" id="ProtNLM"/>
    </source>
</evidence>
<dbReference type="Proteomes" id="UP000661435">
    <property type="component" value="Unassembled WGS sequence"/>
</dbReference>
<dbReference type="InterPro" id="IPR032427">
    <property type="entry name" value="P22_portal"/>
</dbReference>
<dbReference type="AlphaFoldDB" id="A0A8J6J2L8"/>
<feature type="region of interest" description="Disordered" evidence="1">
    <location>
        <begin position="189"/>
        <end position="212"/>
    </location>
</feature>
<keyword evidence="3" id="KW-1185">Reference proteome</keyword>
<accession>A0A8J6J2L8</accession>